<dbReference type="EC" id="3.5.2.6" evidence="2 6"/>
<evidence type="ECO:0000256" key="2">
    <source>
        <dbReference type="ARBA" id="ARBA00012865"/>
    </source>
</evidence>
<dbReference type="EMBL" id="JBHRTI010000007">
    <property type="protein sequence ID" value="MFC3148389.1"/>
    <property type="molecule type" value="Genomic_DNA"/>
</dbReference>
<dbReference type="SUPFAM" id="SSF56601">
    <property type="entry name" value="beta-lactamase/transpeptidase-like"/>
    <property type="match status" value="1"/>
</dbReference>
<dbReference type="InterPro" id="IPR002137">
    <property type="entry name" value="Beta-lactam_class-D_AS"/>
</dbReference>
<comment type="caution">
    <text evidence="8">The sequence shown here is derived from an EMBL/GenBank/DDBJ whole genome shotgun (WGS) entry which is preliminary data.</text>
</comment>
<feature type="domain" description="Penicillin-binding protein transpeptidase" evidence="7">
    <location>
        <begin position="131"/>
        <end position="311"/>
    </location>
</feature>
<sequence>MPSSRCLPALSDLALRPAFWVGCAALLLHAVVWGASADAAPVRDATAAAGARVGNAPAVVAASTLSPSASPAQAAAKRIRNVATDSTDGAPRTLELRPGWRQAFASRGLAGVMVLTRVGRRTVLVSDVERAQRRLVPASTFKIANALIALETGAIKDEFEPVQPEGTLEGPMVRTHTLVSALRSSSVPTFQTLAKRVGPQQMQGWLKRLSFGNADIGNDLTAFWLDGSLQVSALEELSFLDRLYRLNLPMSERSQRIVRDALTVEANACWRIRAKTGWAPRELPAGVAWWVGTVETDKGAWVFAMNIDIAGQRNPKVFEQLNARREIVMDLLREEGVIPARCDPAS</sequence>
<dbReference type="PROSITE" id="PS00337">
    <property type="entry name" value="BETA_LACTAMASE_D"/>
    <property type="match status" value="1"/>
</dbReference>
<evidence type="ECO:0000313" key="8">
    <source>
        <dbReference type="EMBL" id="MFC3148389.1"/>
    </source>
</evidence>
<keyword evidence="9" id="KW-1185">Reference proteome</keyword>
<evidence type="ECO:0000256" key="1">
    <source>
        <dbReference type="ARBA" id="ARBA00007898"/>
    </source>
</evidence>
<keyword evidence="4 6" id="KW-0378">Hydrolase</keyword>
<name>A0ABV7H789_9BURK</name>
<accession>A0ABV7H789</accession>
<dbReference type="RefSeq" id="WP_377304324.1">
    <property type="nucleotide sequence ID" value="NZ_CP180191.1"/>
</dbReference>
<gene>
    <name evidence="8" type="ORF">ACFOEN_12230</name>
</gene>
<dbReference type="InterPro" id="IPR001460">
    <property type="entry name" value="PCN-bd_Tpept"/>
</dbReference>
<evidence type="ECO:0000256" key="3">
    <source>
        <dbReference type="ARBA" id="ARBA00022729"/>
    </source>
</evidence>
<dbReference type="Gene3D" id="3.40.710.10">
    <property type="entry name" value="DD-peptidase/beta-lactamase superfamily"/>
    <property type="match status" value="1"/>
</dbReference>
<comment type="similarity">
    <text evidence="1 6">Belongs to the class-D beta-lactamase family.</text>
</comment>
<evidence type="ECO:0000256" key="6">
    <source>
        <dbReference type="RuleBase" id="RU361140"/>
    </source>
</evidence>
<dbReference type="Pfam" id="PF00905">
    <property type="entry name" value="Transpeptidase"/>
    <property type="match status" value="1"/>
</dbReference>
<protein>
    <recommendedName>
        <fullName evidence="2 6">Beta-lactamase</fullName>
        <ecNumber evidence="2 6">3.5.2.6</ecNumber>
    </recommendedName>
</protein>
<evidence type="ECO:0000259" key="7">
    <source>
        <dbReference type="Pfam" id="PF00905"/>
    </source>
</evidence>
<evidence type="ECO:0000256" key="4">
    <source>
        <dbReference type="ARBA" id="ARBA00022801"/>
    </source>
</evidence>
<dbReference type="InterPro" id="IPR012338">
    <property type="entry name" value="Beta-lactam/transpept-like"/>
</dbReference>
<reference evidence="9" key="1">
    <citation type="journal article" date="2019" name="Int. J. Syst. Evol. Microbiol.">
        <title>The Global Catalogue of Microorganisms (GCM) 10K type strain sequencing project: providing services to taxonomists for standard genome sequencing and annotation.</title>
        <authorList>
            <consortium name="The Broad Institute Genomics Platform"/>
            <consortium name="The Broad Institute Genome Sequencing Center for Infectious Disease"/>
            <person name="Wu L."/>
            <person name="Ma J."/>
        </authorList>
    </citation>
    <scope>NUCLEOTIDE SEQUENCE [LARGE SCALE GENOMIC DNA]</scope>
    <source>
        <strain evidence="9">KCTC 52168</strain>
    </source>
</reference>
<organism evidence="8 9">
    <name type="scientific">Piscinibacterium candidicorallinum</name>
    <dbReference type="NCBI Taxonomy" id="1793872"/>
    <lineage>
        <taxon>Bacteria</taxon>
        <taxon>Pseudomonadati</taxon>
        <taxon>Pseudomonadota</taxon>
        <taxon>Betaproteobacteria</taxon>
        <taxon>Burkholderiales</taxon>
        <taxon>Piscinibacterium</taxon>
    </lineage>
</organism>
<dbReference type="Proteomes" id="UP001595556">
    <property type="component" value="Unassembled WGS sequence"/>
</dbReference>
<evidence type="ECO:0000313" key="9">
    <source>
        <dbReference type="Proteomes" id="UP001595556"/>
    </source>
</evidence>
<evidence type="ECO:0000256" key="5">
    <source>
        <dbReference type="ARBA" id="ARBA00023251"/>
    </source>
</evidence>
<proteinExistence type="inferred from homology"/>
<comment type="catalytic activity">
    <reaction evidence="6">
        <text>a beta-lactam + H2O = a substituted beta-amino acid</text>
        <dbReference type="Rhea" id="RHEA:20401"/>
        <dbReference type="ChEBI" id="CHEBI:15377"/>
        <dbReference type="ChEBI" id="CHEBI:35627"/>
        <dbReference type="ChEBI" id="CHEBI:140347"/>
        <dbReference type="EC" id="3.5.2.6"/>
    </reaction>
</comment>
<keyword evidence="3" id="KW-0732">Signal</keyword>
<keyword evidence="5 6" id="KW-0046">Antibiotic resistance</keyword>